<reference evidence="2" key="1">
    <citation type="journal article" date="2014" name="Int. J. Syst. Evol. Microbiol.">
        <title>Complete genome sequence of Corynebacterium casei LMG S-19264T (=DSM 44701T), isolated from a smear-ripened cheese.</title>
        <authorList>
            <consortium name="US DOE Joint Genome Institute (JGI-PGF)"/>
            <person name="Walter F."/>
            <person name="Albersmeier A."/>
            <person name="Kalinowski J."/>
            <person name="Ruckert C."/>
        </authorList>
    </citation>
    <scope>NUCLEOTIDE SEQUENCE</scope>
    <source>
        <strain evidence="2">VKM B-2748</strain>
    </source>
</reference>
<dbReference type="RefSeq" id="WP_271199491.1">
    <property type="nucleotide sequence ID" value="NZ_BSFL01000001.1"/>
</dbReference>
<organism evidence="2 3">
    <name type="scientific">Methylopila turkensis</name>
    <dbReference type="NCBI Taxonomy" id="1437816"/>
    <lineage>
        <taxon>Bacteria</taxon>
        <taxon>Pseudomonadati</taxon>
        <taxon>Pseudomonadota</taxon>
        <taxon>Alphaproteobacteria</taxon>
        <taxon>Hyphomicrobiales</taxon>
        <taxon>Methylopilaceae</taxon>
        <taxon>Methylopila</taxon>
    </lineage>
</organism>
<sequence>MTRRLVRAIRHLHFEDLGSFAGPLRDGGFDIEYVDAASSDLGAVDPLAPDILVVLGGPIGVKDGALYPIVAQEIRLLQARLAADRPTLGVCLGAQLMAAALGAAVYPGRTKEIGWGALDLTDAGARGPLAALEGVAALHWHGDTFDLPQGCDLLASTPVCPAQAFARGPNVLGLQFHAEAQRERFESWLIGHASELAGSGISPARLRADAAVHGDSLPPAAAGMMGRWLDGLRLDGEHART</sequence>
<dbReference type="CDD" id="cd01741">
    <property type="entry name" value="GATase1_1"/>
    <property type="match status" value="1"/>
</dbReference>
<dbReference type="EMBL" id="BSFL01000001">
    <property type="protein sequence ID" value="GLK78997.1"/>
    <property type="molecule type" value="Genomic_DNA"/>
</dbReference>
<dbReference type="Pfam" id="PF00117">
    <property type="entry name" value="GATase"/>
    <property type="match status" value="1"/>
</dbReference>
<dbReference type="GO" id="GO:0005829">
    <property type="term" value="C:cytosol"/>
    <property type="evidence" value="ECO:0007669"/>
    <property type="project" value="TreeGrafter"/>
</dbReference>
<accession>A0A9W6JKZ0</accession>
<evidence type="ECO:0000313" key="3">
    <source>
        <dbReference type="Proteomes" id="UP001143309"/>
    </source>
</evidence>
<dbReference type="InterPro" id="IPR017926">
    <property type="entry name" value="GATASE"/>
</dbReference>
<evidence type="ECO:0000259" key="1">
    <source>
        <dbReference type="Pfam" id="PF00117"/>
    </source>
</evidence>
<dbReference type="PANTHER" id="PTHR42695">
    <property type="entry name" value="GLUTAMINE AMIDOTRANSFERASE YLR126C-RELATED"/>
    <property type="match status" value="1"/>
</dbReference>
<proteinExistence type="predicted"/>
<dbReference type="Proteomes" id="UP001143309">
    <property type="component" value="Unassembled WGS sequence"/>
</dbReference>
<reference evidence="2" key="2">
    <citation type="submission" date="2023-01" db="EMBL/GenBank/DDBJ databases">
        <authorList>
            <person name="Sun Q."/>
            <person name="Evtushenko L."/>
        </authorList>
    </citation>
    <scope>NUCLEOTIDE SEQUENCE</scope>
    <source>
        <strain evidence="2">VKM B-2748</strain>
    </source>
</reference>
<evidence type="ECO:0000313" key="2">
    <source>
        <dbReference type="EMBL" id="GLK78997.1"/>
    </source>
</evidence>
<feature type="domain" description="Glutamine amidotransferase" evidence="1">
    <location>
        <begin position="29"/>
        <end position="185"/>
    </location>
</feature>
<gene>
    <name evidence="2" type="ORF">GCM10008174_07380</name>
</gene>
<protein>
    <submittedName>
        <fullName evidence="2">GMP synthase</fullName>
    </submittedName>
</protein>
<dbReference type="InterPro" id="IPR029062">
    <property type="entry name" value="Class_I_gatase-like"/>
</dbReference>
<dbReference type="InterPro" id="IPR044992">
    <property type="entry name" value="ChyE-like"/>
</dbReference>
<name>A0A9W6JKZ0_9HYPH</name>
<dbReference type="PROSITE" id="PS51273">
    <property type="entry name" value="GATASE_TYPE_1"/>
    <property type="match status" value="1"/>
</dbReference>
<comment type="caution">
    <text evidence="2">The sequence shown here is derived from an EMBL/GenBank/DDBJ whole genome shotgun (WGS) entry which is preliminary data.</text>
</comment>
<dbReference type="SUPFAM" id="SSF52317">
    <property type="entry name" value="Class I glutamine amidotransferase-like"/>
    <property type="match status" value="1"/>
</dbReference>
<dbReference type="NCBIfam" id="NF005458">
    <property type="entry name" value="PRK07053.1"/>
    <property type="match status" value="1"/>
</dbReference>
<dbReference type="PANTHER" id="PTHR42695:SF5">
    <property type="entry name" value="GLUTAMINE AMIDOTRANSFERASE YLR126C-RELATED"/>
    <property type="match status" value="1"/>
</dbReference>
<dbReference type="AlphaFoldDB" id="A0A9W6JKZ0"/>
<keyword evidence="3" id="KW-1185">Reference proteome</keyword>
<dbReference type="Gene3D" id="3.40.50.880">
    <property type="match status" value="1"/>
</dbReference>